<reference evidence="1" key="1">
    <citation type="submission" date="2020-07" db="EMBL/GenBank/DDBJ databases">
        <authorList>
            <person name="Ferguson B K."/>
        </authorList>
    </citation>
    <scope>NUCLEOTIDE SEQUENCE</scope>
    <source>
        <strain evidence="1">L06</strain>
    </source>
</reference>
<organism evidence="1">
    <name type="scientific">Bracon brevicornis</name>
    <dbReference type="NCBI Taxonomy" id="1563983"/>
    <lineage>
        <taxon>Eukaryota</taxon>
        <taxon>Metazoa</taxon>
        <taxon>Ecdysozoa</taxon>
        <taxon>Arthropoda</taxon>
        <taxon>Hexapoda</taxon>
        <taxon>Insecta</taxon>
        <taxon>Pterygota</taxon>
        <taxon>Neoptera</taxon>
        <taxon>Endopterygota</taxon>
        <taxon>Hymenoptera</taxon>
        <taxon>Apocrita</taxon>
        <taxon>Ichneumonoidea</taxon>
        <taxon>Braconidae</taxon>
        <taxon>Braconinae</taxon>
        <taxon>Bracon</taxon>
    </lineage>
</organism>
<evidence type="ECO:0000313" key="1">
    <source>
        <dbReference type="EMBL" id="CAD1540728.1"/>
    </source>
</evidence>
<sequence length="27" mass="3128">MLLMEKVENLKDEYAELMEGLQANEVS</sequence>
<protein>
    <submittedName>
        <fullName evidence="1">Uncharacterized protein</fullName>
    </submittedName>
</protein>
<dbReference type="EMBL" id="CADCXW020000009">
    <property type="protein sequence ID" value="CAD1540728.1"/>
    <property type="molecule type" value="Genomic_DNA"/>
</dbReference>
<proteinExistence type="predicted"/>
<accession>A0A6V7INM1</accession>
<gene>
    <name evidence="1" type="ORF">BBRV_LOCUS28982</name>
</gene>
<dbReference type="AlphaFoldDB" id="A0A6V7INM1"/>
<name>A0A6V7INM1_9HYME</name>